<evidence type="ECO:0000313" key="2">
    <source>
        <dbReference type="EMBL" id="MFC3122163.1"/>
    </source>
</evidence>
<dbReference type="RefSeq" id="WP_376920297.1">
    <property type="nucleotide sequence ID" value="NZ_JBHRSW010000017.1"/>
</dbReference>
<sequence length="146" mass="16194">MDVYNTPQSSVSVAEENPKKRILLGKILAVMSLLMLVSALGLVTTLYTVISIFQDMSMFGEGDPKVMAGELSRSILQIVVYLLVSIIGVCCAVISMFVSSYRSRLLFKLWVFSSIVMILTIPLGTVVGFLFAIVIFVKRKEFRDNT</sequence>
<feature type="transmembrane region" description="Helical" evidence="1">
    <location>
        <begin position="74"/>
        <end position="98"/>
    </location>
</feature>
<feature type="transmembrane region" description="Helical" evidence="1">
    <location>
        <begin position="27"/>
        <end position="53"/>
    </location>
</feature>
<reference evidence="3" key="1">
    <citation type="journal article" date="2019" name="Int. J. Syst. Evol. Microbiol.">
        <title>The Global Catalogue of Microorganisms (GCM) 10K type strain sequencing project: providing services to taxonomists for standard genome sequencing and annotation.</title>
        <authorList>
            <consortium name="The Broad Institute Genomics Platform"/>
            <consortium name="The Broad Institute Genome Sequencing Center for Infectious Disease"/>
            <person name="Wu L."/>
            <person name="Ma J."/>
        </authorList>
    </citation>
    <scope>NUCLEOTIDE SEQUENCE [LARGE SCALE GENOMIC DNA]</scope>
    <source>
        <strain evidence="3">KCTC 52473</strain>
    </source>
</reference>
<keyword evidence="3" id="KW-1185">Reference proteome</keyword>
<dbReference type="Proteomes" id="UP001595478">
    <property type="component" value="Unassembled WGS sequence"/>
</dbReference>
<protein>
    <recommendedName>
        <fullName evidence="4">DUF4064 domain-containing protein</fullName>
    </recommendedName>
</protein>
<keyword evidence="1" id="KW-0472">Membrane</keyword>
<gene>
    <name evidence="2" type="ORF">ACFOHL_11080</name>
</gene>
<accession>A0ABV7FPB3</accession>
<comment type="caution">
    <text evidence="2">The sequence shown here is derived from an EMBL/GenBank/DDBJ whole genome shotgun (WGS) entry which is preliminary data.</text>
</comment>
<feature type="transmembrane region" description="Helical" evidence="1">
    <location>
        <begin position="110"/>
        <end position="137"/>
    </location>
</feature>
<proteinExistence type="predicted"/>
<name>A0ABV7FPB3_9ALTE</name>
<keyword evidence="1" id="KW-0812">Transmembrane</keyword>
<dbReference type="EMBL" id="JBHRSW010000017">
    <property type="protein sequence ID" value="MFC3122163.1"/>
    <property type="molecule type" value="Genomic_DNA"/>
</dbReference>
<organism evidence="2 3">
    <name type="scientific">Agaribacter flavus</name>
    <dbReference type="NCBI Taxonomy" id="1902781"/>
    <lineage>
        <taxon>Bacteria</taxon>
        <taxon>Pseudomonadati</taxon>
        <taxon>Pseudomonadota</taxon>
        <taxon>Gammaproteobacteria</taxon>
        <taxon>Alteromonadales</taxon>
        <taxon>Alteromonadaceae</taxon>
        <taxon>Agaribacter</taxon>
    </lineage>
</organism>
<evidence type="ECO:0000313" key="3">
    <source>
        <dbReference type="Proteomes" id="UP001595478"/>
    </source>
</evidence>
<evidence type="ECO:0000256" key="1">
    <source>
        <dbReference type="SAM" id="Phobius"/>
    </source>
</evidence>
<keyword evidence="1" id="KW-1133">Transmembrane helix</keyword>
<evidence type="ECO:0008006" key="4">
    <source>
        <dbReference type="Google" id="ProtNLM"/>
    </source>
</evidence>